<dbReference type="EMBL" id="UOGL01000481">
    <property type="protein sequence ID" value="VAX40774.1"/>
    <property type="molecule type" value="Genomic_DNA"/>
</dbReference>
<evidence type="ECO:0000256" key="4">
    <source>
        <dbReference type="ARBA" id="ARBA00022679"/>
    </source>
</evidence>
<evidence type="ECO:0000313" key="9">
    <source>
        <dbReference type="EMBL" id="VAX40774.1"/>
    </source>
</evidence>
<keyword evidence="2" id="KW-1003">Cell membrane</keyword>
<sequence>MSETVKKNPQRFLFTRKWQSVAIVFLMVMTICLRLGVIIKLSHELLEDRDAYLRIARDVAAGRGYCDTDISKPTAYRPPFYPLVLAFFMSFNAGLLGVAFVNIVSGSVTVWATWRIGNYLKLGDWSLFAALLVAVDPLLLRYASMPMTETFFTMLVTLLFLAITFASSHTAPPSQKTKFGIGLLFGLTALCRPTIWAFGGLMFLAWLGKQLWEWKTTGVSFRSVAQQIPVWVLLGIAVVISPWVIRNAISMRSPVIMTTHGGYTLLLGNNPYFWNDVVKKPWGTTWSEQGLLRWQKSVKDALEQENPPLVSETAVGNWKTRRAIANIKKYPRDFLQASWFRVRRFWNIQPQGNAASRVPRFVLLAIQFYYIFIFAILIIGTYSLFRNKQWNGMPLLLLILSLTIVHTVFWSNARMRIPLVPAISLIGAYGLMQIAILFCKRNPTTA</sequence>
<evidence type="ECO:0000256" key="1">
    <source>
        <dbReference type="ARBA" id="ARBA00004651"/>
    </source>
</evidence>
<dbReference type="InterPro" id="IPR050297">
    <property type="entry name" value="LipidA_mod_glycosyltrf_83"/>
</dbReference>
<keyword evidence="7 8" id="KW-0472">Membrane</keyword>
<dbReference type="GO" id="GO:0005886">
    <property type="term" value="C:plasma membrane"/>
    <property type="evidence" value="ECO:0007669"/>
    <property type="project" value="UniProtKB-SubCell"/>
</dbReference>
<dbReference type="GO" id="GO:0008610">
    <property type="term" value="P:lipid biosynthetic process"/>
    <property type="evidence" value="ECO:0007669"/>
    <property type="project" value="UniProtKB-ARBA"/>
</dbReference>
<keyword evidence="9" id="KW-0966">Cell projection</keyword>
<evidence type="ECO:0000256" key="5">
    <source>
        <dbReference type="ARBA" id="ARBA00022692"/>
    </source>
</evidence>
<keyword evidence="4" id="KW-0808">Transferase</keyword>
<feature type="transmembrane region" description="Helical" evidence="8">
    <location>
        <begin position="361"/>
        <end position="385"/>
    </location>
</feature>
<keyword evidence="5 8" id="KW-0812">Transmembrane</keyword>
<feature type="transmembrane region" description="Helical" evidence="8">
    <location>
        <begin position="150"/>
        <end position="167"/>
    </location>
</feature>
<evidence type="ECO:0000256" key="8">
    <source>
        <dbReference type="SAM" id="Phobius"/>
    </source>
</evidence>
<feature type="transmembrane region" description="Helical" evidence="8">
    <location>
        <begin position="228"/>
        <end position="245"/>
    </location>
</feature>
<evidence type="ECO:0000256" key="2">
    <source>
        <dbReference type="ARBA" id="ARBA00022475"/>
    </source>
</evidence>
<feature type="transmembrane region" description="Helical" evidence="8">
    <location>
        <begin position="179"/>
        <end position="208"/>
    </location>
</feature>
<dbReference type="PANTHER" id="PTHR33908:SF11">
    <property type="entry name" value="MEMBRANE PROTEIN"/>
    <property type="match status" value="1"/>
</dbReference>
<evidence type="ECO:0000256" key="7">
    <source>
        <dbReference type="ARBA" id="ARBA00023136"/>
    </source>
</evidence>
<dbReference type="AlphaFoldDB" id="A0A3B1DWU6"/>
<proteinExistence type="predicted"/>
<comment type="subcellular location">
    <subcellularLocation>
        <location evidence="1">Cell membrane</location>
        <topology evidence="1">Multi-pass membrane protein</topology>
    </subcellularLocation>
</comment>
<keyword evidence="6 8" id="KW-1133">Transmembrane helix</keyword>
<feature type="transmembrane region" description="Helical" evidence="8">
    <location>
        <begin position="80"/>
        <end position="104"/>
    </location>
</feature>
<reference evidence="9" key="1">
    <citation type="submission" date="2018-06" db="EMBL/GenBank/DDBJ databases">
        <authorList>
            <person name="Zhirakovskaya E."/>
        </authorList>
    </citation>
    <scope>NUCLEOTIDE SEQUENCE</scope>
</reference>
<feature type="transmembrane region" description="Helical" evidence="8">
    <location>
        <begin position="417"/>
        <end position="438"/>
    </location>
</feature>
<evidence type="ECO:0000256" key="3">
    <source>
        <dbReference type="ARBA" id="ARBA00022676"/>
    </source>
</evidence>
<keyword evidence="9" id="KW-0969">Cilium</keyword>
<name>A0A3B1DWU6_9ZZZZ</name>
<dbReference type="GO" id="GO:0016763">
    <property type="term" value="F:pentosyltransferase activity"/>
    <property type="evidence" value="ECO:0007669"/>
    <property type="project" value="TreeGrafter"/>
</dbReference>
<evidence type="ECO:0000256" key="6">
    <source>
        <dbReference type="ARBA" id="ARBA00022989"/>
    </source>
</evidence>
<keyword evidence="9" id="KW-0282">Flagellum</keyword>
<dbReference type="PANTHER" id="PTHR33908">
    <property type="entry name" value="MANNOSYLTRANSFERASE YKCB-RELATED"/>
    <property type="match status" value="1"/>
</dbReference>
<protein>
    <submittedName>
        <fullName evidence="9">Flagellar biosynthesis protein FliR</fullName>
    </submittedName>
</protein>
<accession>A0A3B1DWU6</accession>
<feature type="transmembrane region" description="Helical" evidence="8">
    <location>
        <begin position="21"/>
        <end position="39"/>
    </location>
</feature>
<feature type="transmembrane region" description="Helical" evidence="8">
    <location>
        <begin position="391"/>
        <end position="410"/>
    </location>
</feature>
<organism evidence="9">
    <name type="scientific">hydrothermal vent metagenome</name>
    <dbReference type="NCBI Taxonomy" id="652676"/>
    <lineage>
        <taxon>unclassified sequences</taxon>
        <taxon>metagenomes</taxon>
        <taxon>ecological metagenomes</taxon>
    </lineage>
</organism>
<keyword evidence="3" id="KW-0328">Glycosyltransferase</keyword>
<gene>
    <name evidence="9" type="ORF">MNBD_PLANCTO02-723</name>
</gene>
<feature type="transmembrane region" description="Helical" evidence="8">
    <location>
        <begin position="125"/>
        <end position="144"/>
    </location>
</feature>